<name>A0AA35SG44_GEOBA</name>
<dbReference type="Pfam" id="PF00496">
    <property type="entry name" value="SBP_bac_5"/>
    <property type="match status" value="1"/>
</dbReference>
<gene>
    <name evidence="6" type="ORF">GBAR_LOCUS15948</name>
</gene>
<dbReference type="PROSITE" id="PS51257">
    <property type="entry name" value="PROKAR_LIPOPROTEIN"/>
    <property type="match status" value="1"/>
</dbReference>
<dbReference type="GO" id="GO:1904680">
    <property type="term" value="F:peptide transmembrane transporter activity"/>
    <property type="evidence" value="ECO:0007669"/>
    <property type="project" value="TreeGrafter"/>
</dbReference>
<organism evidence="6 7">
    <name type="scientific">Geodia barretti</name>
    <name type="common">Barrett's horny sponge</name>
    <dbReference type="NCBI Taxonomy" id="519541"/>
    <lineage>
        <taxon>Eukaryota</taxon>
        <taxon>Metazoa</taxon>
        <taxon>Porifera</taxon>
        <taxon>Demospongiae</taxon>
        <taxon>Heteroscleromorpha</taxon>
        <taxon>Tetractinellida</taxon>
        <taxon>Astrophorina</taxon>
        <taxon>Geodiidae</taxon>
        <taxon>Geodia</taxon>
    </lineage>
</organism>
<reference evidence="6" key="1">
    <citation type="submission" date="2023-03" db="EMBL/GenBank/DDBJ databases">
        <authorList>
            <person name="Steffen K."/>
            <person name="Cardenas P."/>
        </authorList>
    </citation>
    <scope>NUCLEOTIDE SEQUENCE</scope>
</reference>
<protein>
    <submittedName>
        <fullName evidence="6">Glutathione-binding protein GsiB</fullName>
    </submittedName>
</protein>
<dbReference type="EMBL" id="CASHTH010002311">
    <property type="protein sequence ID" value="CAI8027981.1"/>
    <property type="molecule type" value="Genomic_DNA"/>
</dbReference>
<comment type="caution">
    <text evidence="6">The sequence shown here is derived from an EMBL/GenBank/DDBJ whole genome shotgun (WGS) entry which is preliminary data.</text>
</comment>
<dbReference type="Gene3D" id="3.10.105.10">
    <property type="entry name" value="Dipeptide-binding Protein, Domain 3"/>
    <property type="match status" value="1"/>
</dbReference>
<comment type="similarity">
    <text evidence="1">Belongs to the bacterial solute-binding protein 5 family.</text>
</comment>
<evidence type="ECO:0000313" key="6">
    <source>
        <dbReference type="EMBL" id="CAI8027981.1"/>
    </source>
</evidence>
<evidence type="ECO:0000256" key="4">
    <source>
        <dbReference type="SAM" id="SignalP"/>
    </source>
</evidence>
<dbReference type="PANTHER" id="PTHR30290:SF9">
    <property type="entry name" value="OLIGOPEPTIDE-BINDING PROTEIN APPA"/>
    <property type="match status" value="1"/>
</dbReference>
<evidence type="ECO:0000256" key="1">
    <source>
        <dbReference type="ARBA" id="ARBA00005695"/>
    </source>
</evidence>
<dbReference type="PANTHER" id="PTHR30290">
    <property type="entry name" value="PERIPLASMIC BINDING COMPONENT OF ABC TRANSPORTER"/>
    <property type="match status" value="1"/>
</dbReference>
<dbReference type="Gene3D" id="3.40.190.10">
    <property type="entry name" value="Periplasmic binding protein-like II"/>
    <property type="match status" value="1"/>
</dbReference>
<proteinExistence type="inferred from homology"/>
<dbReference type="InterPro" id="IPR000914">
    <property type="entry name" value="SBP_5_dom"/>
</dbReference>
<dbReference type="Proteomes" id="UP001174909">
    <property type="component" value="Unassembled WGS sequence"/>
</dbReference>
<keyword evidence="3 4" id="KW-0732">Signal</keyword>
<feature type="signal peptide" evidence="4">
    <location>
        <begin position="1"/>
        <end position="24"/>
    </location>
</feature>
<evidence type="ECO:0000259" key="5">
    <source>
        <dbReference type="Pfam" id="PF00496"/>
    </source>
</evidence>
<evidence type="ECO:0000256" key="2">
    <source>
        <dbReference type="ARBA" id="ARBA00022448"/>
    </source>
</evidence>
<evidence type="ECO:0000256" key="3">
    <source>
        <dbReference type="ARBA" id="ARBA00022729"/>
    </source>
</evidence>
<dbReference type="InterPro" id="IPR039424">
    <property type="entry name" value="SBP_5"/>
</dbReference>
<feature type="chain" id="PRO_5041279934" evidence="4">
    <location>
        <begin position="25"/>
        <end position="622"/>
    </location>
</feature>
<feature type="domain" description="Solute-binding protein family 5" evidence="5">
    <location>
        <begin position="239"/>
        <end position="563"/>
    </location>
</feature>
<sequence length="622" mass="66210">MLSIRGMTKTLVVTVALMSIVALAAIGCSSAPAPAPGLDEAQLRSIVTDAVAQSAPAPQPQVTAAEIQSMVESSMQSAMMDAGGSEVSAEEIQAMVQAAVEGAASEGATPEQIQAMVESAVNAATADAVTGADVQSAITMAVSDAQAGTLTSEDIQAAVQMATEGQITAAQVQEIVDRAVATPVPAMAMGDAPVNGGTIRIGMIDQGTLDPMLAGLSQGSAPYGEITYDNATMYWYDGEVTPWAVESWSSSDDLSQYTLKVRDGITFHSGNPLTSADIKFTLDRIRGDDSASPLRGQISYIDTIDAPDDSTVVLNLGAPNAFLVGDLTDYHARIVQNGVSNDALIDAEHGSGPYTLGEHNPTERTVFHKYSDYWREGRPYADQVIFFYMPEQITRVEALKTGAIDVVPTPPIAQLGAFAGNPDIRVSETATAGVLVIDMHVGYSHLQGKDEWAKFQGIPDPIYSDKNIRKAMQYAVDRDFIVQAAQFGRGSPANDHPVGINDQYYWDEQPIIKQDIAKAKEYLAAAGYPDGINVVLNTADIGAMQDAALAFQESVAAAGINCRPCNARRCAVLGRAVDGPLLPVRHQQLELETRERSHRCAAQRRHCLERIVLQQLASGRTA</sequence>
<dbReference type="GO" id="GO:0015833">
    <property type="term" value="P:peptide transport"/>
    <property type="evidence" value="ECO:0007669"/>
    <property type="project" value="TreeGrafter"/>
</dbReference>
<dbReference type="SUPFAM" id="SSF53850">
    <property type="entry name" value="Periplasmic binding protein-like II"/>
    <property type="match status" value="1"/>
</dbReference>
<dbReference type="AlphaFoldDB" id="A0AA35SG44"/>
<keyword evidence="7" id="KW-1185">Reference proteome</keyword>
<keyword evidence="2" id="KW-0813">Transport</keyword>
<accession>A0AA35SG44</accession>
<evidence type="ECO:0000313" key="7">
    <source>
        <dbReference type="Proteomes" id="UP001174909"/>
    </source>
</evidence>